<gene>
    <name evidence="2" type="ORF">EV695_2448</name>
</gene>
<evidence type="ECO:0000313" key="2">
    <source>
        <dbReference type="EMBL" id="TCJ84491.1"/>
    </source>
</evidence>
<dbReference type="Proteomes" id="UP000294887">
    <property type="component" value="Unassembled WGS sequence"/>
</dbReference>
<protein>
    <submittedName>
        <fullName evidence="2">Uncharacterized protein</fullName>
    </submittedName>
</protein>
<accession>A0A4R1F2C2</accession>
<evidence type="ECO:0000313" key="3">
    <source>
        <dbReference type="Proteomes" id="UP000294887"/>
    </source>
</evidence>
<reference evidence="2 3" key="1">
    <citation type="submission" date="2019-03" db="EMBL/GenBank/DDBJ databases">
        <title>Genomic Encyclopedia of Type Strains, Phase IV (KMG-IV): sequencing the most valuable type-strain genomes for metagenomic binning, comparative biology and taxonomic classification.</title>
        <authorList>
            <person name="Goeker M."/>
        </authorList>
    </citation>
    <scope>NUCLEOTIDE SEQUENCE [LARGE SCALE GENOMIC DNA]</scope>
    <source>
        <strain evidence="2 3">DSM 24830</strain>
    </source>
</reference>
<organism evidence="2 3">
    <name type="scientific">Cocleimonas flava</name>
    <dbReference type="NCBI Taxonomy" id="634765"/>
    <lineage>
        <taxon>Bacteria</taxon>
        <taxon>Pseudomonadati</taxon>
        <taxon>Pseudomonadota</taxon>
        <taxon>Gammaproteobacteria</taxon>
        <taxon>Thiotrichales</taxon>
        <taxon>Thiotrichaceae</taxon>
        <taxon>Cocleimonas</taxon>
    </lineage>
</organism>
<name>A0A4R1F2C2_9GAMM</name>
<dbReference type="AlphaFoldDB" id="A0A4R1F2C2"/>
<keyword evidence="1" id="KW-1133">Transmembrane helix</keyword>
<feature type="transmembrane region" description="Helical" evidence="1">
    <location>
        <begin position="21"/>
        <end position="44"/>
    </location>
</feature>
<comment type="caution">
    <text evidence="2">The sequence shown here is derived from an EMBL/GenBank/DDBJ whole genome shotgun (WGS) entry which is preliminary data.</text>
</comment>
<dbReference type="RefSeq" id="WP_165874701.1">
    <property type="nucleotide sequence ID" value="NZ_BAAAFU010000006.1"/>
</dbReference>
<evidence type="ECO:0000256" key="1">
    <source>
        <dbReference type="SAM" id="Phobius"/>
    </source>
</evidence>
<keyword evidence="1" id="KW-0812">Transmembrane</keyword>
<sequence length="47" mass="5134">MTSSNKYSGLTEEQLLAKQRAGARITATIVGVIALAIFIFTLYMQGR</sequence>
<keyword evidence="3" id="KW-1185">Reference proteome</keyword>
<keyword evidence="1" id="KW-0472">Membrane</keyword>
<proteinExistence type="predicted"/>
<dbReference type="EMBL" id="SMFQ01000004">
    <property type="protein sequence ID" value="TCJ84491.1"/>
    <property type="molecule type" value="Genomic_DNA"/>
</dbReference>